<proteinExistence type="predicted"/>
<name>A0A6J4SIS4_9SPHN</name>
<evidence type="ECO:0000313" key="2">
    <source>
        <dbReference type="EMBL" id="CAA9500450.1"/>
    </source>
</evidence>
<feature type="compositionally biased region" description="Pro residues" evidence="1">
    <location>
        <begin position="46"/>
        <end position="55"/>
    </location>
</feature>
<evidence type="ECO:0000256" key="1">
    <source>
        <dbReference type="SAM" id="MobiDB-lite"/>
    </source>
</evidence>
<sequence>MSKACPYPSPLESKSALRQAQGGRSWKWPDSLTSSPAYSSRLRSRPPQPQPRKPQ</sequence>
<protein>
    <submittedName>
        <fullName evidence="2">Uncharacterized protein</fullName>
    </submittedName>
</protein>
<reference evidence="2" key="1">
    <citation type="submission" date="2020-02" db="EMBL/GenBank/DDBJ databases">
        <authorList>
            <person name="Meier V. D."/>
        </authorList>
    </citation>
    <scope>NUCLEOTIDE SEQUENCE</scope>
    <source>
        <strain evidence="2">AVDCRST_MAG31</strain>
    </source>
</reference>
<feature type="region of interest" description="Disordered" evidence="1">
    <location>
        <begin position="1"/>
        <end position="55"/>
    </location>
</feature>
<dbReference type="AlphaFoldDB" id="A0A6J4SIS4"/>
<gene>
    <name evidence="2" type="ORF">AVDCRST_MAG31-342</name>
</gene>
<accession>A0A6J4SIS4</accession>
<organism evidence="2">
    <name type="scientific">uncultured Sphingomonas sp</name>
    <dbReference type="NCBI Taxonomy" id="158754"/>
    <lineage>
        <taxon>Bacteria</taxon>
        <taxon>Pseudomonadati</taxon>
        <taxon>Pseudomonadota</taxon>
        <taxon>Alphaproteobacteria</taxon>
        <taxon>Sphingomonadales</taxon>
        <taxon>Sphingomonadaceae</taxon>
        <taxon>Sphingomonas</taxon>
        <taxon>environmental samples</taxon>
    </lineage>
</organism>
<dbReference type="EMBL" id="CADCWA010000021">
    <property type="protein sequence ID" value="CAA9500450.1"/>
    <property type="molecule type" value="Genomic_DNA"/>
</dbReference>